<keyword evidence="2" id="KW-1003">Cell membrane</keyword>
<accession>A0ABN7AVM3</accession>
<comment type="similarity">
    <text evidence="10">Belongs to the insect chemoreceptor superfamily. Heteromeric odorant receptor channel (TC 1.A.69) family.</text>
</comment>
<comment type="subcellular location">
    <subcellularLocation>
        <location evidence="1 10">Cell membrane</location>
        <topology evidence="1 10">Multi-pass membrane protein</topology>
    </subcellularLocation>
</comment>
<feature type="transmembrane region" description="Helical" evidence="10">
    <location>
        <begin position="46"/>
        <end position="66"/>
    </location>
</feature>
<keyword evidence="4 10" id="KW-0812">Transmembrane</keyword>
<dbReference type="EMBL" id="AP028914">
    <property type="protein sequence ID" value="BES96048.1"/>
    <property type="molecule type" value="Genomic_DNA"/>
</dbReference>
<dbReference type="PANTHER" id="PTHR21137:SF35">
    <property type="entry name" value="ODORANT RECEPTOR 19A-RELATED"/>
    <property type="match status" value="1"/>
</dbReference>
<proteinExistence type="inferred from homology"/>
<organism evidence="11 12">
    <name type="scientific">Nesidiocoris tenuis</name>
    <dbReference type="NCBI Taxonomy" id="355587"/>
    <lineage>
        <taxon>Eukaryota</taxon>
        <taxon>Metazoa</taxon>
        <taxon>Ecdysozoa</taxon>
        <taxon>Arthropoda</taxon>
        <taxon>Hexapoda</taxon>
        <taxon>Insecta</taxon>
        <taxon>Pterygota</taxon>
        <taxon>Neoptera</taxon>
        <taxon>Paraneoptera</taxon>
        <taxon>Hemiptera</taxon>
        <taxon>Heteroptera</taxon>
        <taxon>Panheteroptera</taxon>
        <taxon>Cimicomorpha</taxon>
        <taxon>Miridae</taxon>
        <taxon>Dicyphina</taxon>
        <taxon>Nesidiocoris</taxon>
    </lineage>
</organism>
<evidence type="ECO:0000256" key="5">
    <source>
        <dbReference type="ARBA" id="ARBA00022725"/>
    </source>
</evidence>
<evidence type="ECO:0000313" key="12">
    <source>
        <dbReference type="Proteomes" id="UP001307889"/>
    </source>
</evidence>
<feature type="transmembrane region" description="Helical" evidence="10">
    <location>
        <begin position="218"/>
        <end position="239"/>
    </location>
</feature>
<feature type="transmembrane region" description="Helical" evidence="10">
    <location>
        <begin position="337"/>
        <end position="357"/>
    </location>
</feature>
<evidence type="ECO:0000256" key="6">
    <source>
        <dbReference type="ARBA" id="ARBA00022989"/>
    </source>
</evidence>
<keyword evidence="5 10" id="KW-0552">Olfaction</keyword>
<keyword evidence="8 10" id="KW-0675">Receptor</keyword>
<sequence length="433" mass="49114">MLRALQEAEAEATPEVREAIWKNFHIVAYIGFMYDELSAGWKFISIFYHAFCIVHQFLYAGIQLYTMALLIETNLLDAVVSINFSCLTYLSFLTMITNAANRTNVSLLMKAVHDGFYDYGGTLSKKEIDKRIAESNERRKFVTLSITGVISICIGSFFISAVIDTMLGYEEKEIRIEGIYQHGNVKAWFPFNATSQFSLETAVTLYMLHNVFTTGTTLMALNLFNILGALTIILQLNILKTAISSLESRAYDMYRKRVKRKIPFSLALHKDSHYVSCMNYCLAQTVQHHQVLIKKFGNYTSVMTYPLFFYVSFCAVFMATSAIGLQEKDASPSVKMMCFSLLVAQILTLGATCFGLGQISSISADLKNDLYFLNWYDYHPSTKKAIKIMLEKMKRPIVLKAGGLAIVNWELFANVMQGFYSYVNLYNLANGRK</sequence>
<feature type="transmembrane region" description="Helical" evidence="10">
    <location>
        <begin position="78"/>
        <end position="100"/>
    </location>
</feature>
<protein>
    <recommendedName>
        <fullName evidence="10">Odorant receptor</fullName>
    </recommendedName>
</protein>
<evidence type="ECO:0000256" key="2">
    <source>
        <dbReference type="ARBA" id="ARBA00022475"/>
    </source>
</evidence>
<evidence type="ECO:0000256" key="3">
    <source>
        <dbReference type="ARBA" id="ARBA00022606"/>
    </source>
</evidence>
<feature type="transmembrane region" description="Helical" evidence="10">
    <location>
        <begin position="397"/>
        <end position="420"/>
    </location>
</feature>
<evidence type="ECO:0000256" key="8">
    <source>
        <dbReference type="ARBA" id="ARBA00023170"/>
    </source>
</evidence>
<keyword evidence="6 10" id="KW-1133">Transmembrane helix</keyword>
<keyword evidence="3 10" id="KW-0716">Sensory transduction</keyword>
<evidence type="ECO:0000256" key="7">
    <source>
        <dbReference type="ARBA" id="ARBA00023136"/>
    </source>
</evidence>
<dbReference type="PANTHER" id="PTHR21137">
    <property type="entry name" value="ODORANT RECEPTOR"/>
    <property type="match status" value="1"/>
</dbReference>
<keyword evidence="7 10" id="KW-0472">Membrane</keyword>
<gene>
    <name evidence="11" type="ORF">NTJ_08857</name>
</gene>
<evidence type="ECO:0000256" key="4">
    <source>
        <dbReference type="ARBA" id="ARBA00022692"/>
    </source>
</evidence>
<keyword evidence="9 10" id="KW-0807">Transducer</keyword>
<reference evidence="11 12" key="1">
    <citation type="submission" date="2023-09" db="EMBL/GenBank/DDBJ databases">
        <title>Nesidiocoris tenuis whole genome shotgun sequence.</title>
        <authorList>
            <person name="Shibata T."/>
            <person name="Shimoda M."/>
            <person name="Kobayashi T."/>
            <person name="Uehara T."/>
        </authorList>
    </citation>
    <scope>NUCLEOTIDE SEQUENCE [LARGE SCALE GENOMIC DNA]</scope>
    <source>
        <strain evidence="11 12">Japan</strain>
    </source>
</reference>
<dbReference type="Pfam" id="PF02949">
    <property type="entry name" value="7tm_6"/>
    <property type="match status" value="1"/>
</dbReference>
<evidence type="ECO:0000313" key="11">
    <source>
        <dbReference type="EMBL" id="BES96048.1"/>
    </source>
</evidence>
<feature type="transmembrane region" description="Helical" evidence="10">
    <location>
        <begin position="141"/>
        <end position="163"/>
    </location>
</feature>
<evidence type="ECO:0000256" key="1">
    <source>
        <dbReference type="ARBA" id="ARBA00004651"/>
    </source>
</evidence>
<dbReference type="InterPro" id="IPR004117">
    <property type="entry name" value="7tm6_olfct_rcpt"/>
</dbReference>
<evidence type="ECO:0000256" key="9">
    <source>
        <dbReference type="ARBA" id="ARBA00023224"/>
    </source>
</evidence>
<feature type="transmembrane region" description="Helical" evidence="10">
    <location>
        <begin position="302"/>
        <end position="325"/>
    </location>
</feature>
<evidence type="ECO:0000256" key="10">
    <source>
        <dbReference type="RuleBase" id="RU351113"/>
    </source>
</evidence>
<dbReference type="Proteomes" id="UP001307889">
    <property type="component" value="Chromosome 6"/>
</dbReference>
<keyword evidence="12" id="KW-1185">Reference proteome</keyword>
<name>A0ABN7AVM3_9HEMI</name>